<reference evidence="1" key="1">
    <citation type="submission" date="2020-08" db="EMBL/GenBank/DDBJ databases">
        <title>Whole genome shotgun sequence of Polymorphospora rubra NBRC 101157.</title>
        <authorList>
            <person name="Komaki H."/>
            <person name="Tamura T."/>
        </authorList>
    </citation>
    <scope>NUCLEOTIDE SEQUENCE</scope>
    <source>
        <strain evidence="1">NBRC 101157</strain>
    </source>
</reference>
<dbReference type="KEGG" id="pry:Prubr_27600"/>
<dbReference type="Proteomes" id="UP000680866">
    <property type="component" value="Chromosome"/>
</dbReference>
<name>A0A810N0J3_9ACTN</name>
<proteinExistence type="predicted"/>
<organism evidence="1 2">
    <name type="scientific">Polymorphospora rubra</name>
    <dbReference type="NCBI Taxonomy" id="338584"/>
    <lineage>
        <taxon>Bacteria</taxon>
        <taxon>Bacillati</taxon>
        <taxon>Actinomycetota</taxon>
        <taxon>Actinomycetes</taxon>
        <taxon>Micromonosporales</taxon>
        <taxon>Micromonosporaceae</taxon>
        <taxon>Polymorphospora</taxon>
    </lineage>
</organism>
<evidence type="ECO:0000313" key="1">
    <source>
        <dbReference type="EMBL" id="BCJ65739.1"/>
    </source>
</evidence>
<dbReference type="EMBL" id="AP023359">
    <property type="protein sequence ID" value="BCJ65739.1"/>
    <property type="molecule type" value="Genomic_DNA"/>
</dbReference>
<gene>
    <name evidence="1" type="ORF">Prubr_27600</name>
</gene>
<keyword evidence="2" id="KW-1185">Reference proteome</keyword>
<accession>A0A810N0J3</accession>
<evidence type="ECO:0000313" key="2">
    <source>
        <dbReference type="Proteomes" id="UP000680866"/>
    </source>
</evidence>
<protein>
    <submittedName>
        <fullName evidence="1">Uncharacterized protein</fullName>
    </submittedName>
</protein>
<sequence>MVEDLRVSARWARRAFSHPALTGISGNHLNLLQSRLYPLWIAGREGRLHSRRSGHRQRAAGAGRPLVLGSVDWLVMTLALAHLSLGIPHQALAVAFGVAVRQ</sequence>
<dbReference type="AlphaFoldDB" id="A0A810N0J3"/>